<dbReference type="Gene3D" id="3.30.710.10">
    <property type="entry name" value="Potassium Channel Kv1.1, Chain A"/>
    <property type="match status" value="1"/>
</dbReference>
<dbReference type="InterPro" id="IPR011333">
    <property type="entry name" value="SKP1/BTB/POZ_sf"/>
</dbReference>
<comment type="caution">
    <text evidence="11">The sequence shown here is derived from an EMBL/GenBank/DDBJ whole genome shotgun (WGS) entry which is preliminary data.</text>
</comment>
<dbReference type="InterPro" id="IPR023828">
    <property type="entry name" value="Peptidase_S8_Ser-AS"/>
</dbReference>
<name>A0ABR1NN98_DIAER</name>
<feature type="active site" description="Charge relay system" evidence="6">
    <location>
        <position position="170"/>
    </location>
</feature>
<dbReference type="InterPro" id="IPR037523">
    <property type="entry name" value="VOC_core"/>
</dbReference>
<comment type="similarity">
    <text evidence="1 6 7">Belongs to the peptidase S8 family.</text>
</comment>
<dbReference type="PRINTS" id="PR00723">
    <property type="entry name" value="SUBTILISIN"/>
</dbReference>
<evidence type="ECO:0000313" key="11">
    <source>
        <dbReference type="EMBL" id="KAK7708271.1"/>
    </source>
</evidence>
<keyword evidence="3 9" id="KW-0732">Signal</keyword>
<gene>
    <name evidence="11" type="ORF">SLS63_013537</name>
</gene>
<feature type="active site" description="Charge relay system" evidence="6">
    <location>
        <position position="220"/>
    </location>
</feature>
<feature type="domain" description="VOC" evidence="10">
    <location>
        <begin position="898"/>
        <end position="1038"/>
    </location>
</feature>
<feature type="region of interest" description="Disordered" evidence="8">
    <location>
        <begin position="935"/>
        <end position="955"/>
    </location>
</feature>
<dbReference type="SUPFAM" id="SSF54593">
    <property type="entry name" value="Glyoxalase/Bleomycin resistance protein/Dihydroxybiphenyl dioxygenase"/>
    <property type="match status" value="1"/>
</dbReference>
<dbReference type="PROSITE" id="PS51819">
    <property type="entry name" value="VOC"/>
    <property type="match status" value="1"/>
</dbReference>
<keyword evidence="4 6" id="KW-0378">Hydrolase</keyword>
<sequence length="1346" mass="144892">MHLATSLAALCGSALAFATISRNPTLSNNSTIIPGAYVVEFMGGHDHTSFYRSLRADGVDVSPRMNMSFQLFNGSSFSITNLGKHTGIASRISVMPSVKRIWPMRLYPPPKFQHLTAGPFLNSTGPGRVTKQGSTTAAGNHSYSPHVMTQVDLLHRAGYTGKGARIAIVDTGVDYYHPALGGCFGKGCLISGGYDLAGHSYDGTSAPEPGPDPYDSCDGHGTHVAGIIGARPNEMGFTGAAPGAALSMYKVFSCEEGGFGSTDDILISAFNMAFEDGADIITASIGGPGGWSEEPWSSVVGRIVENGVPCTLAAGNSGTEGMWTPSTAADGKDVTAVSSFDNTKTPYLLYKGSYSTNSTSSGSCPASKSFGWLSSYQPFENLTLPLWATSHNTSVEDDACSRLPADTPDLSNFIVLIRMTTACDTYDQMSNVSAYNAQYVLFYGSTSDDLLVFKDSYIPSSVSGAGWVLPEQGAEWVDLLSKGFDVRLTLTDRSNAESIYTDVPNTLTGGFASYYTSWGPTCALDVYPSLGAPGGNILSTFLLSEGGYKVASGTSMATPFMAAVYALVGQARGTFDPATLAKYLSSTSRAQLWNDASGTLNGLAPVTQQGAGLVQAYDAAFVTTQLSTKGISFNDTDNFRSATFIIRNMGSRDVTYELGNSPAYSMNSLSVESSYPLTFPNPIIAATAELEFSKTSVTLPPKARANITVEPTFPGESGIMQGLLPVYSGYITINGSNGENLAIPYLGVHGSMYSAVVMTTDDDSGYDLEVFDRPSVATQSSSRDNATFTIPYPTVGDVPISPTDGASVRYPSAEFLLNFGTRILRADVVPMSSNYTGPTTTVLGLKTAGSVPGYPVEYQPRTFFYVDFWGMLDDGSVVPEGQYALAIRALKLFGDPEEADDYEDLGVRDYEIAKRFYSATLPLIGLHLVYDSTETATESPSSGDDDDNGPRTLGFGPDAENELLNIFEYGRHASAPGPGSHIAFNTDSRAVVDQFYEAAVRNGGKSNGAPGVRPHYGRAYYAAFVIDPDGWRLEVVCKEVIGQGDQVEKEAKTTVKSIIGSDIFTFVVGPNGKEFKVHGTAISGLSKPLGVLIQGDMCEAKEKCVKWPDVDEKTFVRFTQWAYTKTYVTEEPDILLDPALIRTPSFPTVTQAPTKGKGFEKYLYSLVTANVALSLEKDCCWNKNCSCDCGACAAVNEKSALPRRRELVQKFLDERGITYPTSTSVFSPRKNAEGCEDYTAVFLCHAKLYVMADTYDMPALKQLSLHRLHATLKEFTLYPSRMNDIATLAKYVFENTVPEDKIRDMITLYYACIVEDARKQDGLKSLIEEIPDFAFGLVNRMSDRLA</sequence>
<dbReference type="CDD" id="cd07262">
    <property type="entry name" value="VOC_like"/>
    <property type="match status" value="1"/>
</dbReference>
<dbReference type="InterPro" id="IPR004360">
    <property type="entry name" value="Glyas_Fos-R_dOase_dom"/>
</dbReference>
<dbReference type="InterPro" id="IPR023827">
    <property type="entry name" value="Peptidase_S8_Asp-AS"/>
</dbReference>
<evidence type="ECO:0000256" key="2">
    <source>
        <dbReference type="ARBA" id="ARBA00022670"/>
    </source>
</evidence>
<keyword evidence="2 6" id="KW-0645">Protease</keyword>
<dbReference type="PANTHER" id="PTHR43806">
    <property type="entry name" value="PEPTIDASE S8"/>
    <property type="match status" value="1"/>
</dbReference>
<evidence type="ECO:0000256" key="1">
    <source>
        <dbReference type="ARBA" id="ARBA00011073"/>
    </source>
</evidence>
<dbReference type="CDD" id="cd07489">
    <property type="entry name" value="Peptidases_S8_5"/>
    <property type="match status" value="1"/>
</dbReference>
<dbReference type="PROSITE" id="PS00137">
    <property type="entry name" value="SUBTILASE_HIS"/>
    <property type="match status" value="1"/>
</dbReference>
<keyword evidence="5 6" id="KW-0720">Serine protease</keyword>
<evidence type="ECO:0000313" key="12">
    <source>
        <dbReference type="Proteomes" id="UP001430848"/>
    </source>
</evidence>
<accession>A0ABR1NN98</accession>
<dbReference type="Pfam" id="PF00082">
    <property type="entry name" value="Peptidase_S8"/>
    <property type="match status" value="1"/>
</dbReference>
<evidence type="ECO:0000256" key="8">
    <source>
        <dbReference type="SAM" id="MobiDB-lite"/>
    </source>
</evidence>
<dbReference type="InterPro" id="IPR015500">
    <property type="entry name" value="Peptidase_S8_subtilisin-rel"/>
</dbReference>
<dbReference type="Proteomes" id="UP001430848">
    <property type="component" value="Unassembled WGS sequence"/>
</dbReference>
<proteinExistence type="inferred from homology"/>
<dbReference type="Gene3D" id="3.10.180.10">
    <property type="entry name" value="2,3-Dihydroxybiphenyl 1,2-Dioxygenase, domain 1"/>
    <property type="match status" value="1"/>
</dbReference>
<dbReference type="InterPro" id="IPR010435">
    <property type="entry name" value="C5a/SBT2-like_Fn3"/>
</dbReference>
<dbReference type="PROSITE" id="PS00136">
    <property type="entry name" value="SUBTILASE_ASP"/>
    <property type="match status" value="1"/>
</dbReference>
<protein>
    <recommendedName>
        <fullName evidence="10">VOC domain-containing protein</fullName>
    </recommendedName>
</protein>
<evidence type="ECO:0000259" key="10">
    <source>
        <dbReference type="PROSITE" id="PS51819"/>
    </source>
</evidence>
<dbReference type="PANTHER" id="PTHR43806:SF66">
    <property type="entry name" value="SERIN ENDOPEPTIDASE"/>
    <property type="match status" value="1"/>
</dbReference>
<evidence type="ECO:0000256" key="6">
    <source>
        <dbReference type="PROSITE-ProRule" id="PRU01240"/>
    </source>
</evidence>
<dbReference type="InterPro" id="IPR022398">
    <property type="entry name" value="Peptidase_S8_His-AS"/>
</dbReference>
<dbReference type="Pfam" id="PF00903">
    <property type="entry name" value="Glyoxalase"/>
    <property type="match status" value="1"/>
</dbReference>
<feature type="chain" id="PRO_5045516063" description="VOC domain-containing protein" evidence="9">
    <location>
        <begin position="17"/>
        <end position="1346"/>
    </location>
</feature>
<evidence type="ECO:0000256" key="3">
    <source>
        <dbReference type="ARBA" id="ARBA00022729"/>
    </source>
</evidence>
<keyword evidence="12" id="KW-1185">Reference proteome</keyword>
<feature type="active site" description="Charge relay system" evidence="6">
    <location>
        <position position="555"/>
    </location>
</feature>
<organism evidence="11 12">
    <name type="scientific">Diaporthe eres</name>
    <name type="common">Phomopsis oblonga</name>
    <dbReference type="NCBI Taxonomy" id="83184"/>
    <lineage>
        <taxon>Eukaryota</taxon>
        <taxon>Fungi</taxon>
        <taxon>Dikarya</taxon>
        <taxon>Ascomycota</taxon>
        <taxon>Pezizomycotina</taxon>
        <taxon>Sordariomycetes</taxon>
        <taxon>Sordariomycetidae</taxon>
        <taxon>Diaporthales</taxon>
        <taxon>Diaporthaceae</taxon>
        <taxon>Diaporthe</taxon>
        <taxon>Diaporthe eres species complex</taxon>
    </lineage>
</organism>
<evidence type="ECO:0000256" key="4">
    <source>
        <dbReference type="ARBA" id="ARBA00022801"/>
    </source>
</evidence>
<evidence type="ECO:0000256" key="7">
    <source>
        <dbReference type="RuleBase" id="RU003355"/>
    </source>
</evidence>
<dbReference type="InterPro" id="IPR036852">
    <property type="entry name" value="Peptidase_S8/S53_dom_sf"/>
</dbReference>
<reference evidence="11 12" key="1">
    <citation type="submission" date="2024-02" db="EMBL/GenBank/DDBJ databases">
        <title>De novo assembly and annotation of 12 fungi associated with fruit tree decline syndrome in Ontario, Canada.</title>
        <authorList>
            <person name="Sulman M."/>
            <person name="Ellouze W."/>
            <person name="Ilyukhin E."/>
        </authorList>
    </citation>
    <scope>NUCLEOTIDE SEQUENCE [LARGE SCALE GENOMIC DNA]</scope>
    <source>
        <strain evidence="11 12">M169</strain>
    </source>
</reference>
<evidence type="ECO:0000256" key="9">
    <source>
        <dbReference type="SAM" id="SignalP"/>
    </source>
</evidence>
<dbReference type="InterPro" id="IPR034187">
    <property type="entry name" value="Peptidases_S8_5"/>
</dbReference>
<dbReference type="SUPFAM" id="SSF52743">
    <property type="entry name" value="Subtilisin-like"/>
    <property type="match status" value="1"/>
</dbReference>
<dbReference type="PROSITE" id="PS51892">
    <property type="entry name" value="SUBTILASE"/>
    <property type="match status" value="1"/>
</dbReference>
<dbReference type="InterPro" id="IPR029068">
    <property type="entry name" value="Glyas_Bleomycin-R_OHBP_Dase"/>
</dbReference>
<dbReference type="InterPro" id="IPR050131">
    <property type="entry name" value="Peptidase_S8_subtilisin-like"/>
</dbReference>
<dbReference type="PROSITE" id="PS00138">
    <property type="entry name" value="SUBTILASE_SER"/>
    <property type="match status" value="1"/>
</dbReference>
<evidence type="ECO:0000256" key="5">
    <source>
        <dbReference type="ARBA" id="ARBA00022825"/>
    </source>
</evidence>
<feature type="signal peptide" evidence="9">
    <location>
        <begin position="1"/>
        <end position="16"/>
    </location>
</feature>
<dbReference type="InterPro" id="IPR000209">
    <property type="entry name" value="Peptidase_S8/S53_dom"/>
</dbReference>
<dbReference type="Gene3D" id="3.40.50.200">
    <property type="entry name" value="Peptidase S8/S53 domain"/>
    <property type="match status" value="2"/>
</dbReference>
<dbReference type="Pfam" id="PF06280">
    <property type="entry name" value="fn3_5"/>
    <property type="match status" value="1"/>
</dbReference>
<dbReference type="EMBL" id="JAKNSF020000188">
    <property type="protein sequence ID" value="KAK7708271.1"/>
    <property type="molecule type" value="Genomic_DNA"/>
</dbReference>